<evidence type="ECO:0000259" key="1">
    <source>
        <dbReference type="Pfam" id="PF01636"/>
    </source>
</evidence>
<keyword evidence="2" id="KW-0418">Kinase</keyword>
<name>A0A443I836_BYSSP</name>
<organism evidence="2 3">
    <name type="scientific">Byssochlamys spectabilis</name>
    <name type="common">Paecilomyces variotii</name>
    <dbReference type="NCBI Taxonomy" id="264951"/>
    <lineage>
        <taxon>Eukaryota</taxon>
        <taxon>Fungi</taxon>
        <taxon>Dikarya</taxon>
        <taxon>Ascomycota</taxon>
        <taxon>Pezizomycotina</taxon>
        <taxon>Eurotiomycetes</taxon>
        <taxon>Eurotiomycetidae</taxon>
        <taxon>Eurotiales</taxon>
        <taxon>Thermoascaceae</taxon>
        <taxon>Paecilomyces</taxon>
    </lineage>
</organism>
<dbReference type="InterPro" id="IPR051678">
    <property type="entry name" value="AGP_Transferase"/>
</dbReference>
<dbReference type="PANTHER" id="PTHR21310:SF39">
    <property type="entry name" value="AMINOGLYCOSIDE PHOSPHOTRANSFERASE DOMAIN-CONTAINING PROTEIN"/>
    <property type="match status" value="1"/>
</dbReference>
<dbReference type="GO" id="GO:0016301">
    <property type="term" value="F:kinase activity"/>
    <property type="evidence" value="ECO:0007669"/>
    <property type="project" value="UniProtKB-KW"/>
</dbReference>
<dbReference type="Pfam" id="PF01636">
    <property type="entry name" value="APH"/>
    <property type="match status" value="1"/>
</dbReference>
<dbReference type="VEuPathDB" id="FungiDB:C8Q69DRAFT_49126"/>
<dbReference type="PANTHER" id="PTHR21310">
    <property type="entry name" value="AMINOGLYCOSIDE PHOSPHOTRANSFERASE-RELATED-RELATED"/>
    <property type="match status" value="1"/>
</dbReference>
<dbReference type="InterPro" id="IPR011009">
    <property type="entry name" value="Kinase-like_dom_sf"/>
</dbReference>
<dbReference type="RefSeq" id="XP_028489800.1">
    <property type="nucleotide sequence ID" value="XM_028632139.1"/>
</dbReference>
<gene>
    <name evidence="2" type="ORF">C8Q69DRAFT_49126</name>
</gene>
<comment type="caution">
    <text evidence="2">The sequence shown here is derived from an EMBL/GenBank/DDBJ whole genome shotgun (WGS) entry which is preliminary data.</text>
</comment>
<dbReference type="SUPFAM" id="SSF56112">
    <property type="entry name" value="Protein kinase-like (PK-like)"/>
    <property type="match status" value="1"/>
</dbReference>
<dbReference type="InterPro" id="IPR002575">
    <property type="entry name" value="Aminoglycoside_PTrfase"/>
</dbReference>
<dbReference type="Proteomes" id="UP000283841">
    <property type="component" value="Unassembled WGS sequence"/>
</dbReference>
<sequence length="317" mass="36364">MSLNLNSLSDSDIAFRCRNPDIIISGDPDVRCLAKLSDDVIVKCGWSVTPEETANQEFAYKYSYACDLKVPKIYRYFRMRNIGYIVMEFIEGTSLEKIQFHKHSGLVQRLATAIHNLFQQMPVDSPGPRNGGIPRGSLFSEDGAGTTLNTMAKLNQWLNERFLLEKDELGFNFDLSDCRFCHLDLTRRNIILCPDGSFCLLDWEHAGFYPTVFETYCLLFARQHDYEFSQELLEALDNLSPKTESHKELERHVQMLDRVYRNNLRYCFSNADDTELRKEAEKFAAFPFPLHTEVPTSTVPPPALFTETVPPPLHLGS</sequence>
<reference evidence="2 3" key="1">
    <citation type="journal article" date="2018" name="Front. Microbiol.">
        <title>Genomic and genetic insights into a cosmopolitan fungus, Paecilomyces variotii (Eurotiales).</title>
        <authorList>
            <person name="Urquhart A.S."/>
            <person name="Mondo S.J."/>
            <person name="Makela M.R."/>
            <person name="Hane J.K."/>
            <person name="Wiebenga A."/>
            <person name="He G."/>
            <person name="Mihaltcheva S."/>
            <person name="Pangilinan J."/>
            <person name="Lipzen A."/>
            <person name="Barry K."/>
            <person name="de Vries R.P."/>
            <person name="Grigoriev I.V."/>
            <person name="Idnurm A."/>
        </authorList>
    </citation>
    <scope>NUCLEOTIDE SEQUENCE [LARGE SCALE GENOMIC DNA]</scope>
    <source>
        <strain evidence="2 3">CBS 101075</strain>
    </source>
</reference>
<dbReference type="GeneID" id="39601416"/>
<evidence type="ECO:0000313" key="3">
    <source>
        <dbReference type="Proteomes" id="UP000283841"/>
    </source>
</evidence>
<keyword evidence="3" id="KW-1185">Reference proteome</keyword>
<dbReference type="EMBL" id="RCNU01000001">
    <property type="protein sequence ID" value="RWR00156.1"/>
    <property type="molecule type" value="Genomic_DNA"/>
</dbReference>
<proteinExistence type="predicted"/>
<accession>A0A443I836</accession>
<keyword evidence="2" id="KW-0808">Transferase</keyword>
<feature type="domain" description="Aminoglycoside phosphotransferase" evidence="1">
    <location>
        <begin position="59"/>
        <end position="235"/>
    </location>
</feature>
<dbReference type="Gene3D" id="3.90.1200.10">
    <property type="match status" value="1"/>
</dbReference>
<evidence type="ECO:0000313" key="2">
    <source>
        <dbReference type="EMBL" id="RWR00156.1"/>
    </source>
</evidence>
<protein>
    <submittedName>
        <fullName evidence="2">Kinase-like domain-containing protein</fullName>
    </submittedName>
</protein>
<dbReference type="AlphaFoldDB" id="A0A443I836"/>